<gene>
    <name evidence="1" type="ORF">K493DRAFT_300791</name>
</gene>
<dbReference type="InParanoid" id="A0A1Y1YFB5"/>
<dbReference type="Proteomes" id="UP000193498">
    <property type="component" value="Unassembled WGS sequence"/>
</dbReference>
<sequence length="282" mass="32454">MSQTIFGKKFVKKLPYIDNRGIVIQHSGNRMYSRFDNLNAFQHWYLNLKPTQRLFAKIIGSGPQKFRLDLDGDISDPHILIQDVQNFFHIMGHGTPQILFYNISSSEKISYHLIVSSHYFSDNISCKIFTNSLIQYSQNSPWTLCVDTGVCKSVQGFRLEGSTKWQQKRWKYLFGTQQINPKSFPDSLLGNINTQTMRHISIPQSQLHQYFISHPPLPKPSSNTPPSSIPAGFKVRQILDSGLVTLNRIKPTYCGLCERIHEHENAYMIGDKFVCFRYASTN</sequence>
<dbReference type="EMBL" id="MCFE01000148">
    <property type="protein sequence ID" value="ORX96702.1"/>
    <property type="molecule type" value="Genomic_DNA"/>
</dbReference>
<protein>
    <submittedName>
        <fullName evidence="1">Uncharacterized protein</fullName>
    </submittedName>
</protein>
<comment type="caution">
    <text evidence="1">The sequence shown here is derived from an EMBL/GenBank/DDBJ whole genome shotgun (WGS) entry which is preliminary data.</text>
</comment>
<reference evidence="1 2" key="1">
    <citation type="submission" date="2016-07" db="EMBL/GenBank/DDBJ databases">
        <title>Pervasive Adenine N6-methylation of Active Genes in Fungi.</title>
        <authorList>
            <consortium name="DOE Joint Genome Institute"/>
            <person name="Mondo S.J."/>
            <person name="Dannebaum R.O."/>
            <person name="Kuo R.C."/>
            <person name="Labutti K."/>
            <person name="Haridas S."/>
            <person name="Kuo A."/>
            <person name="Salamov A."/>
            <person name="Ahrendt S.R."/>
            <person name="Lipzen A."/>
            <person name="Sullivan W."/>
            <person name="Andreopoulos W.B."/>
            <person name="Clum A."/>
            <person name="Lindquist E."/>
            <person name="Daum C."/>
            <person name="Ramamoorthy G.K."/>
            <person name="Gryganskyi A."/>
            <person name="Culley D."/>
            <person name="Magnuson J.K."/>
            <person name="James T.Y."/>
            <person name="O'Malley M.A."/>
            <person name="Stajich J.E."/>
            <person name="Spatafora J.W."/>
            <person name="Visel A."/>
            <person name="Grigoriev I.V."/>
        </authorList>
    </citation>
    <scope>NUCLEOTIDE SEQUENCE [LARGE SCALE GENOMIC DNA]</scope>
    <source>
        <strain evidence="1 2">CBS 931.73</strain>
    </source>
</reference>
<keyword evidence="2" id="KW-1185">Reference proteome</keyword>
<proteinExistence type="predicted"/>
<name>A0A1Y1YFB5_9FUNG</name>
<dbReference type="AlphaFoldDB" id="A0A1Y1YFB5"/>
<evidence type="ECO:0000313" key="2">
    <source>
        <dbReference type="Proteomes" id="UP000193498"/>
    </source>
</evidence>
<organism evidence="1 2">
    <name type="scientific">Basidiobolus meristosporus CBS 931.73</name>
    <dbReference type="NCBI Taxonomy" id="1314790"/>
    <lineage>
        <taxon>Eukaryota</taxon>
        <taxon>Fungi</taxon>
        <taxon>Fungi incertae sedis</taxon>
        <taxon>Zoopagomycota</taxon>
        <taxon>Entomophthoromycotina</taxon>
        <taxon>Basidiobolomycetes</taxon>
        <taxon>Basidiobolales</taxon>
        <taxon>Basidiobolaceae</taxon>
        <taxon>Basidiobolus</taxon>
    </lineage>
</organism>
<dbReference type="OrthoDB" id="10267435at2759"/>
<accession>A0A1Y1YFB5</accession>
<evidence type="ECO:0000313" key="1">
    <source>
        <dbReference type="EMBL" id="ORX96702.1"/>
    </source>
</evidence>